<proteinExistence type="predicted"/>
<organism evidence="1">
    <name type="scientific">Ignisphaera aggregans</name>
    <dbReference type="NCBI Taxonomy" id="334771"/>
    <lineage>
        <taxon>Archaea</taxon>
        <taxon>Thermoproteota</taxon>
        <taxon>Thermoprotei</taxon>
        <taxon>Desulfurococcales</taxon>
        <taxon>Desulfurococcaceae</taxon>
        <taxon>Ignisphaera</taxon>
    </lineage>
</organism>
<dbReference type="EMBL" id="DSEU01000060">
    <property type="protein sequence ID" value="HEM67678.1"/>
    <property type="molecule type" value="Genomic_DNA"/>
</dbReference>
<protein>
    <submittedName>
        <fullName evidence="1">Uncharacterized protein</fullName>
    </submittedName>
</protein>
<dbReference type="SUPFAM" id="SSF46785">
    <property type="entry name" value="Winged helix' DNA-binding domain"/>
    <property type="match status" value="1"/>
</dbReference>
<dbReference type="AlphaFoldDB" id="A0A7J2U4F6"/>
<comment type="caution">
    <text evidence="1">The sequence shown here is derived from an EMBL/GenBank/DDBJ whole genome shotgun (WGS) entry which is preliminary data.</text>
</comment>
<reference evidence="1" key="1">
    <citation type="journal article" date="2020" name="mSystems">
        <title>Genome- and Community-Level Interaction Insights into Carbon Utilization and Element Cycling Functions of Hydrothermarchaeota in Hydrothermal Sediment.</title>
        <authorList>
            <person name="Zhou Z."/>
            <person name="Liu Y."/>
            <person name="Xu W."/>
            <person name="Pan J."/>
            <person name="Luo Z.H."/>
            <person name="Li M."/>
        </authorList>
    </citation>
    <scope>NUCLEOTIDE SEQUENCE [LARGE SCALE GENOMIC DNA]</scope>
    <source>
        <strain evidence="1">SpSt-125</strain>
    </source>
</reference>
<accession>A0A7J2U4F6</accession>
<gene>
    <name evidence="1" type="ORF">ENO26_09000</name>
</gene>
<name>A0A7J2U4F6_9CREN</name>
<dbReference type="Gene3D" id="1.10.10.10">
    <property type="entry name" value="Winged helix-like DNA-binding domain superfamily/Winged helix DNA-binding domain"/>
    <property type="match status" value="1"/>
</dbReference>
<sequence length="200" mass="22254">MSASPLASINAMIRELLKMLEDAEQGKISRNAVLKALDQLEDQIDVIIVQMAPERITDERFEAAVSSLRKIAKGFYKLSKLIVAERYSEAIRMLTVLRELLRDCFRTMTFIKAGAPTPLVLQFSPTTSLYPPEVLLQRSPGATQLYNLLARRGEADIAEVAKELGLSADALNEAINTLVGLGFVKLLLTPDGRWKLRVVR</sequence>
<dbReference type="InterPro" id="IPR036388">
    <property type="entry name" value="WH-like_DNA-bd_sf"/>
</dbReference>
<evidence type="ECO:0000313" key="1">
    <source>
        <dbReference type="EMBL" id="HEM67678.1"/>
    </source>
</evidence>
<dbReference type="InterPro" id="IPR036390">
    <property type="entry name" value="WH_DNA-bd_sf"/>
</dbReference>